<evidence type="ECO:0000313" key="2">
    <source>
        <dbReference type="EMBL" id="KAA5544756.1"/>
    </source>
</evidence>
<name>A0A5M6DEB6_9BACT</name>
<organism evidence="2 3">
    <name type="scientific">Adhaeribacter rhizoryzae</name>
    <dbReference type="NCBI Taxonomy" id="2607907"/>
    <lineage>
        <taxon>Bacteria</taxon>
        <taxon>Pseudomonadati</taxon>
        <taxon>Bacteroidota</taxon>
        <taxon>Cytophagia</taxon>
        <taxon>Cytophagales</taxon>
        <taxon>Hymenobacteraceae</taxon>
        <taxon>Adhaeribacter</taxon>
    </lineage>
</organism>
<sequence length="338" mass="38695">MELEKKRRPSEENDTIDLKELFNSFFRLIRNFFYLILKFFFLFFETAAKNLKLIVALTLLGGVLGAAYFYIIRPYYESRMTLGSVYYKGEFINNSIQNLDALAGEGNYTALSRILNIPVKKSSQLKSLKIEPVVSPNKQLLIDLYKETEGNKHRLDSILLNTEDSTFHIKVQVYDTTALNGLDSSLVNFLKQNKYVKKRIEIERANLRSRRAKLIKESGSLDTLKRNIALSYRNQAGGRTGTNNVILDDKGTNPVEIYREDLRLYEQLMDIEKLLYINAEIEIIEPFTALGKPISGTLLKNTILGLLLGLAVAFSVILIKIVTRGLIYLRSQFEAERN</sequence>
<keyword evidence="3" id="KW-1185">Reference proteome</keyword>
<keyword evidence="1" id="KW-0472">Membrane</keyword>
<protein>
    <submittedName>
        <fullName evidence="2">Uncharacterized protein</fullName>
    </submittedName>
</protein>
<dbReference type="Proteomes" id="UP000323426">
    <property type="component" value="Unassembled WGS sequence"/>
</dbReference>
<dbReference type="RefSeq" id="WP_150089006.1">
    <property type="nucleotide sequence ID" value="NZ_VWSF01000010.1"/>
</dbReference>
<dbReference type="EMBL" id="VWSF01000010">
    <property type="protein sequence ID" value="KAA5544756.1"/>
    <property type="molecule type" value="Genomic_DNA"/>
</dbReference>
<comment type="caution">
    <text evidence="2">The sequence shown here is derived from an EMBL/GenBank/DDBJ whole genome shotgun (WGS) entry which is preliminary data.</text>
</comment>
<keyword evidence="1" id="KW-0812">Transmembrane</keyword>
<reference evidence="2 3" key="1">
    <citation type="submission" date="2019-09" db="EMBL/GenBank/DDBJ databases">
        <title>Genome sequence and assembly of Adhaeribacter sp.</title>
        <authorList>
            <person name="Chhetri G."/>
        </authorList>
    </citation>
    <scope>NUCLEOTIDE SEQUENCE [LARGE SCALE GENOMIC DNA]</scope>
    <source>
        <strain evidence="2 3">DK36</strain>
    </source>
</reference>
<proteinExistence type="predicted"/>
<evidence type="ECO:0000256" key="1">
    <source>
        <dbReference type="SAM" id="Phobius"/>
    </source>
</evidence>
<dbReference type="AlphaFoldDB" id="A0A5M6DEB6"/>
<keyword evidence="1" id="KW-1133">Transmembrane helix</keyword>
<feature type="transmembrane region" description="Helical" evidence="1">
    <location>
        <begin position="28"/>
        <end position="47"/>
    </location>
</feature>
<evidence type="ECO:0000313" key="3">
    <source>
        <dbReference type="Proteomes" id="UP000323426"/>
    </source>
</evidence>
<feature type="transmembrane region" description="Helical" evidence="1">
    <location>
        <begin position="53"/>
        <end position="72"/>
    </location>
</feature>
<feature type="transmembrane region" description="Helical" evidence="1">
    <location>
        <begin position="302"/>
        <end position="322"/>
    </location>
</feature>
<accession>A0A5M6DEB6</accession>
<gene>
    <name evidence="2" type="ORF">F0145_13795</name>
</gene>